<proteinExistence type="inferred from homology"/>
<dbReference type="GO" id="GO:0005524">
    <property type="term" value="F:ATP binding"/>
    <property type="evidence" value="ECO:0007669"/>
    <property type="project" value="UniProtKB-KW"/>
</dbReference>
<dbReference type="RefSeq" id="WP_347435452.1">
    <property type="nucleotide sequence ID" value="NZ_CP089291.1"/>
</dbReference>
<gene>
    <name evidence="9" type="ORF">LSG31_12540</name>
</gene>
<keyword evidence="7" id="KW-0472">Membrane</keyword>
<evidence type="ECO:0000256" key="6">
    <source>
        <dbReference type="ARBA" id="ARBA00023122"/>
    </source>
</evidence>
<keyword evidence="6" id="KW-0129">CBS domain</keyword>
<keyword evidence="7" id="KW-1003">Cell membrane</keyword>
<dbReference type="InterPro" id="IPR003593">
    <property type="entry name" value="AAA+_ATPase"/>
</dbReference>
<comment type="catalytic activity">
    <reaction evidence="7">
        <text>a quaternary ammonium(out) + ATP + H2O = a quaternary ammonium(in) + ADP + phosphate + H(+)</text>
        <dbReference type="Rhea" id="RHEA:11036"/>
        <dbReference type="ChEBI" id="CHEBI:15377"/>
        <dbReference type="ChEBI" id="CHEBI:15378"/>
        <dbReference type="ChEBI" id="CHEBI:30616"/>
        <dbReference type="ChEBI" id="CHEBI:35267"/>
        <dbReference type="ChEBI" id="CHEBI:43474"/>
        <dbReference type="ChEBI" id="CHEBI:456216"/>
    </reaction>
</comment>
<accession>A0ABY4CHZ4</accession>
<dbReference type="InterPro" id="IPR027417">
    <property type="entry name" value="P-loop_NTPase"/>
</dbReference>
<evidence type="ECO:0000256" key="3">
    <source>
        <dbReference type="ARBA" id="ARBA00022737"/>
    </source>
</evidence>
<comment type="subcellular location">
    <subcellularLocation>
        <location evidence="7">Cell inner membrane</location>
        <topology evidence="7">Peripheral membrane protein</topology>
    </subcellularLocation>
</comment>
<protein>
    <recommendedName>
        <fullName evidence="7">Quaternary amine transport ATP-binding protein</fullName>
        <ecNumber evidence="7">7.6.2.9</ecNumber>
    </recommendedName>
</protein>
<organism evidence="9 10">
    <name type="scientific">Fodinisporobacter ferrooxydans</name>
    <dbReference type="NCBI Taxonomy" id="2901836"/>
    <lineage>
        <taxon>Bacteria</taxon>
        <taxon>Bacillati</taxon>
        <taxon>Bacillota</taxon>
        <taxon>Bacilli</taxon>
        <taxon>Bacillales</taxon>
        <taxon>Alicyclobacillaceae</taxon>
        <taxon>Fodinisporobacter</taxon>
    </lineage>
</organism>
<evidence type="ECO:0000313" key="10">
    <source>
        <dbReference type="Proteomes" id="UP000830167"/>
    </source>
</evidence>
<dbReference type="Pfam" id="PF00571">
    <property type="entry name" value="CBS"/>
    <property type="match status" value="1"/>
</dbReference>
<name>A0ABY4CHZ4_9BACL</name>
<comment type="similarity">
    <text evidence="1 7">Belongs to the ABC transporter superfamily.</text>
</comment>
<evidence type="ECO:0000256" key="2">
    <source>
        <dbReference type="ARBA" id="ARBA00022448"/>
    </source>
</evidence>
<dbReference type="InterPro" id="IPR046342">
    <property type="entry name" value="CBS_dom_sf"/>
</dbReference>
<keyword evidence="7" id="KW-0997">Cell inner membrane</keyword>
<dbReference type="InterPro" id="IPR005892">
    <property type="entry name" value="Gly-betaine_transp_ATP-bd"/>
</dbReference>
<dbReference type="InterPro" id="IPR017871">
    <property type="entry name" value="ABC_transporter-like_CS"/>
</dbReference>
<reference evidence="9" key="1">
    <citation type="submission" date="2021-12" db="EMBL/GenBank/DDBJ databases">
        <title>Alicyclobacillaceae gen. nov., sp. nov., isolated from chalcocite enrichment system.</title>
        <authorList>
            <person name="Jiang Z."/>
        </authorList>
    </citation>
    <scope>NUCLEOTIDE SEQUENCE</scope>
    <source>
        <strain evidence="9">MYW30-H2</strain>
    </source>
</reference>
<evidence type="ECO:0000256" key="1">
    <source>
        <dbReference type="ARBA" id="ARBA00005417"/>
    </source>
</evidence>
<evidence type="ECO:0000256" key="4">
    <source>
        <dbReference type="ARBA" id="ARBA00022741"/>
    </source>
</evidence>
<evidence type="ECO:0000256" key="7">
    <source>
        <dbReference type="RuleBase" id="RU369116"/>
    </source>
</evidence>
<evidence type="ECO:0000256" key="5">
    <source>
        <dbReference type="ARBA" id="ARBA00022840"/>
    </source>
</evidence>
<feature type="domain" description="ABC transporter" evidence="8">
    <location>
        <begin position="3"/>
        <end position="238"/>
    </location>
</feature>
<dbReference type="Gene3D" id="3.40.50.300">
    <property type="entry name" value="P-loop containing nucleotide triphosphate hydrolases"/>
    <property type="match status" value="1"/>
</dbReference>
<dbReference type="NCBIfam" id="TIGR01186">
    <property type="entry name" value="proV"/>
    <property type="match status" value="1"/>
</dbReference>
<keyword evidence="2 7" id="KW-0813">Transport</keyword>
<dbReference type="Pfam" id="PF00005">
    <property type="entry name" value="ABC_tran"/>
    <property type="match status" value="1"/>
</dbReference>
<comment type="subunit">
    <text evidence="7">The complex is probably composed of two ATP-binding proteins, two transmembrane proteins and a solute-binding protein.</text>
</comment>
<keyword evidence="5 7" id="KW-0067">ATP-binding</keyword>
<dbReference type="Proteomes" id="UP000830167">
    <property type="component" value="Chromosome"/>
</dbReference>
<dbReference type="PANTHER" id="PTHR43117:SF3">
    <property type="entry name" value="CHOLINE TRANSPORT ATP-BINDING PROTEIN OPUBA"/>
    <property type="match status" value="1"/>
</dbReference>
<dbReference type="PROSITE" id="PS50893">
    <property type="entry name" value="ABC_TRANSPORTER_2"/>
    <property type="match status" value="1"/>
</dbReference>
<sequence length="361" mass="40575">MTVTFEHVTKVYQGNKAAISDLNLEVKTGELMVFIGPSGCGKTTTLRMVNRLEEPTYGKIEIDGREIKSYNEHELRRSIGYTVQQTGLFPHMTIRDNIDLVPSLLGWPKDKREARIRELLNLVDMKYEDFAHRYPRQLSGGQQQRIGVLRSLAADPPIILMDEPFGALDPISRETLQTELKRLQERLQKTIIFVTHDMDEALRLGDRITVFETGRIVQVGTPEDIVHRPQNEFVSSFVGRRIGFGQTRKTAVDVAERELKLYKETAQGHLYMAPYVDQFYLVDSSMTYLGSVRKESVSDGGALEVTKSAAFGYSVPAKEVVPILMEVNEIPVLDESNRLVGVITKTSVLKVAQELFGGGVA</sequence>
<keyword evidence="10" id="KW-1185">Reference proteome</keyword>
<dbReference type="PROSITE" id="PS00211">
    <property type="entry name" value="ABC_TRANSPORTER_1"/>
    <property type="match status" value="1"/>
</dbReference>
<dbReference type="EMBL" id="CP089291">
    <property type="protein sequence ID" value="UOF88773.1"/>
    <property type="molecule type" value="Genomic_DNA"/>
</dbReference>
<evidence type="ECO:0000259" key="8">
    <source>
        <dbReference type="PROSITE" id="PS50893"/>
    </source>
</evidence>
<dbReference type="InterPro" id="IPR003439">
    <property type="entry name" value="ABC_transporter-like_ATP-bd"/>
</dbReference>
<dbReference type="SMART" id="SM00382">
    <property type="entry name" value="AAA"/>
    <property type="match status" value="1"/>
</dbReference>
<dbReference type="PANTHER" id="PTHR43117">
    <property type="entry name" value="OSMOPROTECTANT IMPORT ATP-BINDING PROTEIN OSMV"/>
    <property type="match status" value="1"/>
</dbReference>
<dbReference type="SUPFAM" id="SSF52540">
    <property type="entry name" value="P-loop containing nucleoside triphosphate hydrolases"/>
    <property type="match status" value="1"/>
</dbReference>
<keyword evidence="3" id="KW-0677">Repeat</keyword>
<keyword evidence="4 7" id="KW-0547">Nucleotide-binding</keyword>
<dbReference type="InterPro" id="IPR000644">
    <property type="entry name" value="CBS_dom"/>
</dbReference>
<dbReference type="EC" id="7.6.2.9" evidence="7"/>
<dbReference type="SUPFAM" id="SSF54631">
    <property type="entry name" value="CBS-domain pair"/>
    <property type="match status" value="1"/>
</dbReference>
<evidence type="ECO:0000313" key="9">
    <source>
        <dbReference type="EMBL" id="UOF88773.1"/>
    </source>
</evidence>